<name>A0ACB9J4N6_9ASTR</name>
<keyword evidence="2" id="KW-1185">Reference proteome</keyword>
<organism evidence="1 2">
    <name type="scientific">Smallanthus sonchifolius</name>
    <dbReference type="NCBI Taxonomy" id="185202"/>
    <lineage>
        <taxon>Eukaryota</taxon>
        <taxon>Viridiplantae</taxon>
        <taxon>Streptophyta</taxon>
        <taxon>Embryophyta</taxon>
        <taxon>Tracheophyta</taxon>
        <taxon>Spermatophyta</taxon>
        <taxon>Magnoliopsida</taxon>
        <taxon>eudicotyledons</taxon>
        <taxon>Gunneridae</taxon>
        <taxon>Pentapetalae</taxon>
        <taxon>asterids</taxon>
        <taxon>campanulids</taxon>
        <taxon>Asterales</taxon>
        <taxon>Asteraceae</taxon>
        <taxon>Asteroideae</taxon>
        <taxon>Heliantheae alliance</taxon>
        <taxon>Millerieae</taxon>
        <taxon>Smallanthus</taxon>
    </lineage>
</organism>
<proteinExistence type="predicted"/>
<evidence type="ECO:0000313" key="1">
    <source>
        <dbReference type="EMBL" id="KAI3815423.1"/>
    </source>
</evidence>
<comment type="caution">
    <text evidence="1">The sequence shown here is derived from an EMBL/GenBank/DDBJ whole genome shotgun (WGS) entry which is preliminary data.</text>
</comment>
<reference evidence="1 2" key="2">
    <citation type="journal article" date="2022" name="Mol. Ecol. Resour.">
        <title>The genomes of chicory, endive, great burdock and yacon provide insights into Asteraceae paleo-polyploidization history and plant inulin production.</title>
        <authorList>
            <person name="Fan W."/>
            <person name="Wang S."/>
            <person name="Wang H."/>
            <person name="Wang A."/>
            <person name="Jiang F."/>
            <person name="Liu H."/>
            <person name="Zhao H."/>
            <person name="Xu D."/>
            <person name="Zhang Y."/>
        </authorList>
    </citation>
    <scope>NUCLEOTIDE SEQUENCE [LARGE SCALE GENOMIC DNA]</scope>
    <source>
        <strain evidence="2">cv. Yunnan</strain>
        <tissue evidence="1">Leaves</tissue>
    </source>
</reference>
<accession>A0ACB9J4N6</accession>
<protein>
    <submittedName>
        <fullName evidence="1">Uncharacterized protein</fullName>
    </submittedName>
</protein>
<dbReference type="EMBL" id="CM042022">
    <property type="protein sequence ID" value="KAI3815423.1"/>
    <property type="molecule type" value="Genomic_DNA"/>
</dbReference>
<gene>
    <name evidence="1" type="ORF">L1987_15090</name>
</gene>
<sequence>MKRSGIVYVLFLSRKLSSLSPFLRVIGALKQPLYLNRVVDGCVGRIAAKFESMELIGYSMITDAEAKGLIIPGEVFNGAL</sequence>
<dbReference type="Proteomes" id="UP001056120">
    <property type="component" value="Linkage Group LG05"/>
</dbReference>
<evidence type="ECO:0000313" key="2">
    <source>
        <dbReference type="Proteomes" id="UP001056120"/>
    </source>
</evidence>
<reference evidence="2" key="1">
    <citation type="journal article" date="2022" name="Mol. Ecol. Resour.">
        <title>The genomes of chicory, endive, great burdock and yacon provide insights into Asteraceae palaeo-polyploidization history and plant inulin production.</title>
        <authorList>
            <person name="Fan W."/>
            <person name="Wang S."/>
            <person name="Wang H."/>
            <person name="Wang A."/>
            <person name="Jiang F."/>
            <person name="Liu H."/>
            <person name="Zhao H."/>
            <person name="Xu D."/>
            <person name="Zhang Y."/>
        </authorList>
    </citation>
    <scope>NUCLEOTIDE SEQUENCE [LARGE SCALE GENOMIC DNA]</scope>
    <source>
        <strain evidence="2">cv. Yunnan</strain>
    </source>
</reference>